<evidence type="ECO:0000256" key="1">
    <source>
        <dbReference type="ARBA" id="ARBA00009636"/>
    </source>
</evidence>
<dbReference type="InterPro" id="IPR023123">
    <property type="entry name" value="Tubulin_C"/>
</dbReference>
<dbReference type="EMBL" id="CAMXCT020001228">
    <property type="protein sequence ID" value="CAL1141446.1"/>
    <property type="molecule type" value="Genomic_DNA"/>
</dbReference>
<dbReference type="InterPro" id="IPR000217">
    <property type="entry name" value="Tubulin"/>
</dbReference>
<evidence type="ECO:0000313" key="7">
    <source>
        <dbReference type="EMBL" id="CAL1141446.1"/>
    </source>
</evidence>
<accession>A0A9P1FTZ7</accession>
<evidence type="ECO:0000313" key="9">
    <source>
        <dbReference type="Proteomes" id="UP001152797"/>
    </source>
</evidence>
<dbReference type="EMBL" id="CAMXCT010001228">
    <property type="protein sequence ID" value="CAI3988071.1"/>
    <property type="molecule type" value="Genomic_DNA"/>
</dbReference>
<evidence type="ECO:0000256" key="2">
    <source>
        <dbReference type="ARBA" id="ARBA00022701"/>
    </source>
</evidence>
<keyword evidence="9" id="KW-1185">Reference proteome</keyword>
<protein>
    <submittedName>
        <fullName evidence="8">Tubulin delta chain (Delta-tubulin)</fullName>
    </submittedName>
</protein>
<dbReference type="AlphaFoldDB" id="A0A9P1FTZ7"/>
<comment type="similarity">
    <text evidence="1">Belongs to the tubulin family.</text>
</comment>
<feature type="signal peptide" evidence="5">
    <location>
        <begin position="1"/>
        <end position="19"/>
    </location>
</feature>
<dbReference type="GO" id="GO:0005874">
    <property type="term" value="C:microtubule"/>
    <property type="evidence" value="ECO:0007669"/>
    <property type="project" value="UniProtKB-KW"/>
</dbReference>
<name>A0A9P1FTZ7_9DINO</name>
<gene>
    <name evidence="6" type="ORF">C1SCF055_LOCUS15297</name>
</gene>
<dbReference type="Gene3D" id="1.10.287.600">
    <property type="entry name" value="Helix hairpin bin"/>
    <property type="match status" value="1"/>
</dbReference>
<dbReference type="Gene3D" id="3.40.50.1440">
    <property type="entry name" value="Tubulin/FtsZ, GTPase domain"/>
    <property type="match status" value="1"/>
</dbReference>
<evidence type="ECO:0000256" key="3">
    <source>
        <dbReference type="ARBA" id="ARBA00022741"/>
    </source>
</evidence>
<evidence type="ECO:0000313" key="6">
    <source>
        <dbReference type="EMBL" id="CAI3988071.1"/>
    </source>
</evidence>
<keyword evidence="4" id="KW-0342">GTP-binding</keyword>
<evidence type="ECO:0000256" key="4">
    <source>
        <dbReference type="ARBA" id="ARBA00023134"/>
    </source>
</evidence>
<dbReference type="EMBL" id="CAMXCT030001228">
    <property type="protein sequence ID" value="CAL4775383.1"/>
    <property type="molecule type" value="Genomic_DNA"/>
</dbReference>
<keyword evidence="3" id="KW-0547">Nucleotide-binding</keyword>
<dbReference type="InterPro" id="IPR036525">
    <property type="entry name" value="Tubulin/FtsZ_GTPase_sf"/>
</dbReference>
<keyword evidence="2" id="KW-0493">Microtubule</keyword>
<dbReference type="Proteomes" id="UP001152797">
    <property type="component" value="Unassembled WGS sequence"/>
</dbReference>
<dbReference type="GO" id="GO:0007017">
    <property type="term" value="P:microtubule-based process"/>
    <property type="evidence" value="ECO:0007669"/>
    <property type="project" value="InterPro"/>
</dbReference>
<dbReference type="SUPFAM" id="SSF55307">
    <property type="entry name" value="Tubulin C-terminal domain-like"/>
    <property type="match status" value="1"/>
</dbReference>
<keyword evidence="5" id="KW-0732">Signal</keyword>
<feature type="chain" id="PRO_5043272213" evidence="5">
    <location>
        <begin position="20"/>
        <end position="235"/>
    </location>
</feature>
<organism evidence="6">
    <name type="scientific">Cladocopium goreaui</name>
    <dbReference type="NCBI Taxonomy" id="2562237"/>
    <lineage>
        <taxon>Eukaryota</taxon>
        <taxon>Sar</taxon>
        <taxon>Alveolata</taxon>
        <taxon>Dinophyceae</taxon>
        <taxon>Suessiales</taxon>
        <taxon>Symbiodiniaceae</taxon>
        <taxon>Cladocopium</taxon>
    </lineage>
</organism>
<dbReference type="OrthoDB" id="438891at2759"/>
<proteinExistence type="inferred from homology"/>
<dbReference type="GO" id="GO:0005525">
    <property type="term" value="F:GTP binding"/>
    <property type="evidence" value="ECO:0007669"/>
    <property type="project" value="UniProtKB-KW"/>
</dbReference>
<reference evidence="6" key="1">
    <citation type="submission" date="2022-10" db="EMBL/GenBank/DDBJ databases">
        <authorList>
            <person name="Chen Y."/>
            <person name="Dougan E. K."/>
            <person name="Chan C."/>
            <person name="Rhodes N."/>
            <person name="Thang M."/>
        </authorList>
    </citation>
    <scope>NUCLEOTIDE SEQUENCE</scope>
</reference>
<dbReference type="InterPro" id="IPR008280">
    <property type="entry name" value="Tub_FtsZ_C"/>
</dbReference>
<dbReference type="PANTHER" id="PTHR11588">
    <property type="entry name" value="TUBULIN"/>
    <property type="match status" value="1"/>
</dbReference>
<comment type="caution">
    <text evidence="6">The sequence shown here is derived from an EMBL/GenBank/DDBJ whole genome shotgun (WGS) entry which is preliminary data.</text>
</comment>
<evidence type="ECO:0000313" key="8">
    <source>
        <dbReference type="EMBL" id="CAL4775383.1"/>
    </source>
</evidence>
<sequence length="235" mass="26562">MQCYNVVLALSWLQDLADGVVLYENDALMALAEAESADAQHETTSLASMNSIIARDLIPHLCPEQICDFGELLQTISPLPSHKFAQIFSAGLRQRFNYESETTTKLIMDSLRRLPRSPRNSQNLFSARCVVRGVLEVSQQLKLELLERLGGAMPIKSAPIDLQTSPQPLKTSPSSRVSIVMNWRRITKVFRDVYHQAQQKYASRMFLHWYENFGFGADVFAEAFETLGSVVKSYE</sequence>
<evidence type="ECO:0000256" key="5">
    <source>
        <dbReference type="SAM" id="SignalP"/>
    </source>
</evidence>
<reference evidence="7" key="2">
    <citation type="submission" date="2024-04" db="EMBL/GenBank/DDBJ databases">
        <authorList>
            <person name="Chen Y."/>
            <person name="Shah S."/>
            <person name="Dougan E. K."/>
            <person name="Thang M."/>
            <person name="Chan C."/>
        </authorList>
    </citation>
    <scope>NUCLEOTIDE SEQUENCE [LARGE SCALE GENOMIC DNA]</scope>
</reference>